<evidence type="ECO:0000313" key="1">
    <source>
        <dbReference type="EMBL" id="TNN47776.1"/>
    </source>
</evidence>
<gene>
    <name evidence="1" type="ORF">EYF80_042029</name>
</gene>
<keyword evidence="2" id="KW-1185">Reference proteome</keyword>
<evidence type="ECO:0000313" key="2">
    <source>
        <dbReference type="Proteomes" id="UP000314294"/>
    </source>
</evidence>
<sequence>MRDTQRVERIYRLAVCREGQMKRRGASARCPTAAASRQRDDAWAASGAASEGLVVISWFRSFLSRDAVTLIIFSLIGWNEPQPIRSESFESPPEETDY</sequence>
<dbReference type="Proteomes" id="UP000314294">
    <property type="component" value="Unassembled WGS sequence"/>
</dbReference>
<name>A0A4Z2G2I9_9TELE</name>
<dbReference type="EMBL" id="SRLO01000725">
    <property type="protein sequence ID" value="TNN47776.1"/>
    <property type="molecule type" value="Genomic_DNA"/>
</dbReference>
<comment type="caution">
    <text evidence="1">The sequence shown here is derived from an EMBL/GenBank/DDBJ whole genome shotgun (WGS) entry which is preliminary data.</text>
</comment>
<proteinExistence type="predicted"/>
<dbReference type="AlphaFoldDB" id="A0A4Z2G2I9"/>
<organism evidence="1 2">
    <name type="scientific">Liparis tanakae</name>
    <name type="common">Tanaka's snailfish</name>
    <dbReference type="NCBI Taxonomy" id="230148"/>
    <lineage>
        <taxon>Eukaryota</taxon>
        <taxon>Metazoa</taxon>
        <taxon>Chordata</taxon>
        <taxon>Craniata</taxon>
        <taxon>Vertebrata</taxon>
        <taxon>Euteleostomi</taxon>
        <taxon>Actinopterygii</taxon>
        <taxon>Neopterygii</taxon>
        <taxon>Teleostei</taxon>
        <taxon>Neoteleostei</taxon>
        <taxon>Acanthomorphata</taxon>
        <taxon>Eupercaria</taxon>
        <taxon>Perciformes</taxon>
        <taxon>Cottioidei</taxon>
        <taxon>Cottales</taxon>
        <taxon>Liparidae</taxon>
        <taxon>Liparis</taxon>
    </lineage>
</organism>
<reference evidence="1 2" key="1">
    <citation type="submission" date="2019-03" db="EMBL/GenBank/DDBJ databases">
        <title>First draft genome of Liparis tanakae, snailfish: a comprehensive survey of snailfish specific genes.</title>
        <authorList>
            <person name="Kim W."/>
            <person name="Song I."/>
            <person name="Jeong J.-H."/>
            <person name="Kim D."/>
            <person name="Kim S."/>
            <person name="Ryu S."/>
            <person name="Song J.Y."/>
            <person name="Lee S.K."/>
        </authorList>
    </citation>
    <scope>NUCLEOTIDE SEQUENCE [LARGE SCALE GENOMIC DNA]</scope>
    <source>
        <tissue evidence="1">Muscle</tissue>
    </source>
</reference>
<accession>A0A4Z2G2I9</accession>
<protein>
    <submittedName>
        <fullName evidence="1">Uncharacterized protein</fullName>
    </submittedName>
</protein>